<dbReference type="GO" id="GO:0004672">
    <property type="term" value="F:protein kinase activity"/>
    <property type="evidence" value="ECO:0007669"/>
    <property type="project" value="InterPro"/>
</dbReference>
<dbReference type="GO" id="GO:0005524">
    <property type="term" value="F:ATP binding"/>
    <property type="evidence" value="ECO:0007669"/>
    <property type="project" value="InterPro"/>
</dbReference>
<gene>
    <name evidence="3" type="ORF">LPJ64_006283</name>
</gene>
<dbReference type="InterPro" id="IPR000719">
    <property type="entry name" value="Prot_kinase_dom"/>
</dbReference>
<dbReference type="EMBL" id="JANBOH010000634">
    <property type="protein sequence ID" value="KAJ1641790.1"/>
    <property type="molecule type" value="Genomic_DNA"/>
</dbReference>
<name>A0A9W7XFE9_9FUNG</name>
<dbReference type="InterPro" id="IPR011009">
    <property type="entry name" value="Kinase-like_dom_sf"/>
</dbReference>
<dbReference type="PROSITE" id="PS50011">
    <property type="entry name" value="PROTEIN_KINASE_DOM"/>
    <property type="match status" value="1"/>
</dbReference>
<dbReference type="SUPFAM" id="SSF56112">
    <property type="entry name" value="Protein kinase-like (PK-like)"/>
    <property type="match status" value="1"/>
</dbReference>
<evidence type="ECO:0000256" key="1">
    <source>
        <dbReference type="SAM" id="MobiDB-lite"/>
    </source>
</evidence>
<organism evidence="3 4">
    <name type="scientific">Coemansia asiatica</name>
    <dbReference type="NCBI Taxonomy" id="1052880"/>
    <lineage>
        <taxon>Eukaryota</taxon>
        <taxon>Fungi</taxon>
        <taxon>Fungi incertae sedis</taxon>
        <taxon>Zoopagomycota</taxon>
        <taxon>Kickxellomycotina</taxon>
        <taxon>Kickxellomycetes</taxon>
        <taxon>Kickxellales</taxon>
        <taxon>Kickxellaceae</taxon>
        <taxon>Coemansia</taxon>
    </lineage>
</organism>
<feature type="non-terminal residue" evidence="3">
    <location>
        <position position="379"/>
    </location>
</feature>
<evidence type="ECO:0000313" key="4">
    <source>
        <dbReference type="Proteomes" id="UP001145021"/>
    </source>
</evidence>
<protein>
    <recommendedName>
        <fullName evidence="2">Protein kinase domain-containing protein</fullName>
    </recommendedName>
</protein>
<reference evidence="3" key="1">
    <citation type="submission" date="2022-07" db="EMBL/GenBank/DDBJ databases">
        <title>Phylogenomic reconstructions and comparative analyses of Kickxellomycotina fungi.</title>
        <authorList>
            <person name="Reynolds N.K."/>
            <person name="Stajich J.E."/>
            <person name="Barry K."/>
            <person name="Grigoriev I.V."/>
            <person name="Crous P."/>
            <person name="Smith M.E."/>
        </authorList>
    </citation>
    <scope>NUCLEOTIDE SEQUENCE</scope>
    <source>
        <strain evidence="3">NBRC 105413</strain>
    </source>
</reference>
<dbReference type="AlphaFoldDB" id="A0A9W7XFE9"/>
<proteinExistence type="predicted"/>
<dbReference type="Gene3D" id="1.10.510.10">
    <property type="entry name" value="Transferase(Phosphotransferase) domain 1"/>
    <property type="match status" value="1"/>
</dbReference>
<sequence>FSNLVNCTPAKKQNHNSIPDDENDKNLEMRRSRLLHQLRGRDKIATFDDLLEMTGLEDKYEQFSLLTDDIFSDLVKALPVCSNSKLLANKCCPKSEKSVFDSTFDYHTAQSGEGALVSFMIKLIRKLRDIVKDKADSNPLLKEIIAASPQYIIPDDTLGQLADYGNALGMSSTADCPVLRTASTKVIPNSSCIEITSPIALPISIRGRAAYLYNVLFNGRKAVLKMAWSPINQVPEGAVYDLLCKHNTRHIPKVFDRGLLLENLNGYRLEYLIIENCGQNIDDYLQQLPIDKDHGSFVRPLVKQVMECLVSARSIGILHRDISSGNIAVRNGTATVIDWGYAKIIDYSIDGASEIAANWNFDPNDIEYGFNDALTGTLS</sequence>
<evidence type="ECO:0000313" key="3">
    <source>
        <dbReference type="EMBL" id="KAJ1641790.1"/>
    </source>
</evidence>
<dbReference type="Pfam" id="PF01636">
    <property type="entry name" value="APH"/>
    <property type="match status" value="1"/>
</dbReference>
<feature type="region of interest" description="Disordered" evidence="1">
    <location>
        <begin position="1"/>
        <end position="25"/>
    </location>
</feature>
<dbReference type="InterPro" id="IPR002575">
    <property type="entry name" value="Aminoglycoside_PTrfase"/>
</dbReference>
<feature type="domain" description="Protein kinase" evidence="2">
    <location>
        <begin position="162"/>
        <end position="379"/>
    </location>
</feature>
<evidence type="ECO:0000259" key="2">
    <source>
        <dbReference type="PROSITE" id="PS50011"/>
    </source>
</evidence>
<accession>A0A9W7XFE9</accession>
<dbReference type="Proteomes" id="UP001145021">
    <property type="component" value="Unassembled WGS sequence"/>
</dbReference>
<comment type="caution">
    <text evidence="3">The sequence shown here is derived from an EMBL/GenBank/DDBJ whole genome shotgun (WGS) entry which is preliminary data.</text>
</comment>
<keyword evidence="4" id="KW-1185">Reference proteome</keyword>